<name>A0A5A5TKC9_9CHLR</name>
<evidence type="ECO:0000313" key="2">
    <source>
        <dbReference type="Proteomes" id="UP000322530"/>
    </source>
</evidence>
<dbReference type="EMBL" id="BIXY01000167">
    <property type="protein sequence ID" value="GCF11897.1"/>
    <property type="molecule type" value="Genomic_DNA"/>
</dbReference>
<dbReference type="Proteomes" id="UP000322530">
    <property type="component" value="Unassembled WGS sequence"/>
</dbReference>
<evidence type="ECO:0000313" key="1">
    <source>
        <dbReference type="EMBL" id="GCF11897.1"/>
    </source>
</evidence>
<comment type="caution">
    <text evidence="1">The sequence shown here is derived from an EMBL/GenBank/DDBJ whole genome shotgun (WGS) entry which is preliminary data.</text>
</comment>
<dbReference type="RefSeq" id="WP_172632502.1">
    <property type="nucleotide sequence ID" value="NZ_BIXY01000167.1"/>
</dbReference>
<accession>A0A5A5TKC9</accession>
<sequence>MEKEPGSSEEMLDAARKQFLEEDLNILDFEIEELESRLAFTVTTEGSGESCTTACLY</sequence>
<keyword evidence="2" id="KW-1185">Reference proteome</keyword>
<protein>
    <submittedName>
        <fullName evidence="1">Uncharacterized protein</fullName>
    </submittedName>
</protein>
<organism evidence="1 2">
    <name type="scientific">Dictyobacter arantiisoli</name>
    <dbReference type="NCBI Taxonomy" id="2014874"/>
    <lineage>
        <taxon>Bacteria</taxon>
        <taxon>Bacillati</taxon>
        <taxon>Chloroflexota</taxon>
        <taxon>Ktedonobacteria</taxon>
        <taxon>Ktedonobacterales</taxon>
        <taxon>Dictyobacteraceae</taxon>
        <taxon>Dictyobacter</taxon>
    </lineage>
</organism>
<proteinExistence type="predicted"/>
<gene>
    <name evidence="1" type="ORF">KDI_54610</name>
</gene>
<dbReference type="AlphaFoldDB" id="A0A5A5TKC9"/>
<reference evidence="1 2" key="1">
    <citation type="submission" date="2019-01" db="EMBL/GenBank/DDBJ databases">
        <title>Draft genome sequence of Dictyobacter sp. Uno17.</title>
        <authorList>
            <person name="Wang C.M."/>
            <person name="Zheng Y."/>
            <person name="Sakai Y."/>
            <person name="Abe K."/>
            <person name="Yokota A."/>
            <person name="Yabe S."/>
        </authorList>
    </citation>
    <scope>NUCLEOTIDE SEQUENCE [LARGE SCALE GENOMIC DNA]</scope>
    <source>
        <strain evidence="1 2">Uno17</strain>
    </source>
</reference>